<reference evidence="1 2" key="1">
    <citation type="submission" date="2019-04" db="EMBL/GenBank/DDBJ databases">
        <title>Genome sequence of Pelagicola litoralis CL-ES2.</title>
        <authorList>
            <person name="Cao J."/>
        </authorList>
    </citation>
    <scope>NUCLEOTIDE SEQUENCE [LARGE SCALE GENOMIC DNA]</scope>
    <source>
        <strain evidence="1 2">CL-ES2</strain>
    </source>
</reference>
<dbReference type="EMBL" id="SULI01000028">
    <property type="protein sequence ID" value="TKZ17109.1"/>
    <property type="molecule type" value="Genomic_DNA"/>
</dbReference>
<proteinExistence type="predicted"/>
<dbReference type="RefSeq" id="WP_138017286.1">
    <property type="nucleotide sequence ID" value="NZ_SULI01000028.1"/>
</dbReference>
<keyword evidence="2" id="KW-1185">Reference proteome</keyword>
<dbReference type="Proteomes" id="UP000306575">
    <property type="component" value="Unassembled WGS sequence"/>
</dbReference>
<sequence>MSRKFIATILVASIAITGISAVPARALSGEDTAKVLFGLTALFMIGKAIDDHDDRRQVYTPSTKNQTKPRPLPDRVKRHNRARILPAECLRKHNTWDGRVRMLGRKCLKREYGNLSRLPQHCRVSAQTDRGMRHGYAPRCLRENGYRLSQR</sequence>
<organism evidence="1 2">
    <name type="scientific">Shimia litoralis</name>
    <dbReference type="NCBI Taxonomy" id="420403"/>
    <lineage>
        <taxon>Bacteria</taxon>
        <taxon>Pseudomonadati</taxon>
        <taxon>Pseudomonadota</taxon>
        <taxon>Alphaproteobacteria</taxon>
        <taxon>Rhodobacterales</taxon>
        <taxon>Roseobacteraceae</taxon>
    </lineage>
</organism>
<gene>
    <name evidence="1" type="ORF">FAP39_15425</name>
</gene>
<evidence type="ECO:0000313" key="2">
    <source>
        <dbReference type="Proteomes" id="UP000306575"/>
    </source>
</evidence>
<comment type="caution">
    <text evidence="1">The sequence shown here is derived from an EMBL/GenBank/DDBJ whole genome shotgun (WGS) entry which is preliminary data.</text>
</comment>
<dbReference type="AlphaFoldDB" id="A0A4U7MVH7"/>
<accession>A0A4U7MVH7</accession>
<evidence type="ECO:0000313" key="1">
    <source>
        <dbReference type="EMBL" id="TKZ17109.1"/>
    </source>
</evidence>
<name>A0A4U7MVH7_9RHOB</name>
<dbReference type="OrthoDB" id="7876829at2"/>
<protein>
    <submittedName>
        <fullName evidence="1">Uncharacterized protein</fullName>
    </submittedName>
</protein>